<protein>
    <submittedName>
        <fullName evidence="2">Uncharacterized protein</fullName>
    </submittedName>
</protein>
<dbReference type="OrthoDB" id="5238363at2759"/>
<dbReference type="EMBL" id="QVQW01000187">
    <property type="protein sequence ID" value="RKU39701.1"/>
    <property type="molecule type" value="Genomic_DNA"/>
</dbReference>
<organism evidence="2 3">
    <name type="scientific">Coniochaeta pulveracea</name>
    <dbReference type="NCBI Taxonomy" id="177199"/>
    <lineage>
        <taxon>Eukaryota</taxon>
        <taxon>Fungi</taxon>
        <taxon>Dikarya</taxon>
        <taxon>Ascomycota</taxon>
        <taxon>Pezizomycotina</taxon>
        <taxon>Sordariomycetes</taxon>
        <taxon>Sordariomycetidae</taxon>
        <taxon>Coniochaetales</taxon>
        <taxon>Coniochaetaceae</taxon>
        <taxon>Coniochaeta</taxon>
    </lineage>
</organism>
<dbReference type="Proteomes" id="UP000275385">
    <property type="component" value="Unassembled WGS sequence"/>
</dbReference>
<feature type="region of interest" description="Disordered" evidence="1">
    <location>
        <begin position="298"/>
        <end position="357"/>
    </location>
</feature>
<proteinExistence type="predicted"/>
<accession>A0A420XVL4</accession>
<evidence type="ECO:0000313" key="3">
    <source>
        <dbReference type="Proteomes" id="UP000275385"/>
    </source>
</evidence>
<reference evidence="2 3" key="1">
    <citation type="submission" date="2018-08" db="EMBL/GenBank/DDBJ databases">
        <title>Draft genome of the lignicolous fungus Coniochaeta pulveracea.</title>
        <authorList>
            <person name="Borstlap C.J."/>
            <person name="De Witt R.N."/>
            <person name="Botha A."/>
            <person name="Volschenk H."/>
        </authorList>
    </citation>
    <scope>NUCLEOTIDE SEQUENCE [LARGE SCALE GENOMIC DNA]</scope>
    <source>
        <strain evidence="2 3">CAB683</strain>
    </source>
</reference>
<feature type="compositionally biased region" description="Basic and acidic residues" evidence="1">
    <location>
        <begin position="299"/>
        <end position="310"/>
    </location>
</feature>
<name>A0A420XVL4_9PEZI</name>
<feature type="region of interest" description="Disordered" evidence="1">
    <location>
        <begin position="274"/>
        <end position="293"/>
    </location>
</feature>
<comment type="caution">
    <text evidence="2">The sequence shown here is derived from an EMBL/GenBank/DDBJ whole genome shotgun (WGS) entry which is preliminary data.</text>
</comment>
<evidence type="ECO:0000313" key="2">
    <source>
        <dbReference type="EMBL" id="RKU39701.1"/>
    </source>
</evidence>
<evidence type="ECO:0000256" key="1">
    <source>
        <dbReference type="SAM" id="MobiDB-lite"/>
    </source>
</evidence>
<feature type="region of interest" description="Disordered" evidence="1">
    <location>
        <begin position="39"/>
        <end position="83"/>
    </location>
</feature>
<sequence length="357" mass="39769">MKALRPLQQVAPLALPFNNSICRPCLLKIRCRSYHSVAQTAPSDKRQPSWGDRSQHQRPNAKQTRPRQGPKRTGGSTHFPLPGHQDNIESRVASIAPVNFSADPSKLTITPTAAQIFRQLNIRQPMVQATNARTLGIGYSVMRHHEIHIYHVQHFGATEAMLDHWIDHYRERHEKEPLWINSASRPWGKECFSSPVVQTRAVKRVKHAFIEVLAKLGYDKFGRPVEGGEKPLYGTVSWRIGDAKTCCKAKYTDLVALIEKVMKDNIKVLLGEGKAAVQKRSGPPTRGQNSTRGMMKTALGHDKSRGDVRPSPKSGNKSRGRESGQGSTTFDSFIRGRLGNGPGFQQRPAPGHDKASF</sequence>
<dbReference type="AlphaFoldDB" id="A0A420XVL4"/>
<gene>
    <name evidence="2" type="ORF">DL546_000107</name>
</gene>
<keyword evidence="3" id="KW-1185">Reference proteome</keyword>